<name>A0A9D1YSZ0_9FIRM</name>
<evidence type="ECO:0000256" key="1">
    <source>
        <dbReference type="SAM" id="MobiDB-lite"/>
    </source>
</evidence>
<proteinExistence type="predicted"/>
<dbReference type="EMBL" id="DXDD01000100">
    <property type="protein sequence ID" value="HIY60602.1"/>
    <property type="molecule type" value="Genomic_DNA"/>
</dbReference>
<reference evidence="2" key="2">
    <citation type="submission" date="2021-04" db="EMBL/GenBank/DDBJ databases">
        <authorList>
            <person name="Gilroy R."/>
        </authorList>
    </citation>
    <scope>NUCLEOTIDE SEQUENCE</scope>
    <source>
        <strain evidence="2">ChiSxjej3B15-24422</strain>
    </source>
</reference>
<reference evidence="2" key="1">
    <citation type="journal article" date="2021" name="PeerJ">
        <title>Extensive microbial diversity within the chicken gut microbiome revealed by metagenomics and culture.</title>
        <authorList>
            <person name="Gilroy R."/>
            <person name="Ravi A."/>
            <person name="Getino M."/>
            <person name="Pursley I."/>
            <person name="Horton D.L."/>
            <person name="Alikhan N.F."/>
            <person name="Baker D."/>
            <person name="Gharbi K."/>
            <person name="Hall N."/>
            <person name="Watson M."/>
            <person name="Adriaenssens E.M."/>
            <person name="Foster-Nyarko E."/>
            <person name="Jarju S."/>
            <person name="Secka A."/>
            <person name="Antonio M."/>
            <person name="Oren A."/>
            <person name="Chaudhuri R.R."/>
            <person name="La Ragione R."/>
            <person name="Hildebrand F."/>
            <person name="Pallen M.J."/>
        </authorList>
    </citation>
    <scope>NUCLEOTIDE SEQUENCE</scope>
    <source>
        <strain evidence="2">ChiSxjej3B15-24422</strain>
    </source>
</reference>
<feature type="region of interest" description="Disordered" evidence="1">
    <location>
        <begin position="417"/>
        <end position="456"/>
    </location>
</feature>
<organism evidence="2 3">
    <name type="scientific">Candidatus Eisenbergiella pullistercoris</name>
    <dbReference type="NCBI Taxonomy" id="2838555"/>
    <lineage>
        <taxon>Bacteria</taxon>
        <taxon>Bacillati</taxon>
        <taxon>Bacillota</taxon>
        <taxon>Clostridia</taxon>
        <taxon>Lachnospirales</taxon>
        <taxon>Lachnospiraceae</taxon>
        <taxon>Eisenbergiella</taxon>
    </lineage>
</organism>
<dbReference type="AlphaFoldDB" id="A0A9D1YSZ0"/>
<gene>
    <name evidence="2" type="ORF">H9831_07995</name>
</gene>
<comment type="caution">
    <text evidence="2">The sequence shown here is derived from an EMBL/GenBank/DDBJ whole genome shotgun (WGS) entry which is preliminary data.</text>
</comment>
<sequence>MAEIRKYILKHKNIPVAPLTLDCVTGGILSVDQVFAEAHVPVGVPVKNGRIDRGTLNAWWSGRAIPASRSGLKEALSRMEISQPQLLLEKCLGLSLSDQYWICPEESKLRWEEVNFFQNPFSGDVGKILFGRNVDSAAVSLMSPDNTSDGWLKKRWILADGKRCLIKGGSGAVQQEPYNEALASRLMERLNIPHVSYRLLVEDGYPYSICDDFITPDTELISAWYIMRTCRKPNHVSIYRHYLNCCETLGIPGIPDISGAPGKTENSGNCGMQEALDRMLVLDYLIVNEDRHQNNFGVIRNADTLEYLGAAPIYDSGTSLWFDKPTAMIRADAKTICKPFKTSHEEQIGLVQDFDWLDFSALKGIEEELRELVRGSLFIDEARCDALCRGLAGRVDMLKKHVDSRFRNAAFPAEAATRVRDGEAQETGRRAAKPRKTEDTRNDVKQDIAYSGKGSG</sequence>
<protein>
    <submittedName>
        <fullName evidence="2">Excisionase</fullName>
    </submittedName>
</protein>
<accession>A0A9D1YSZ0</accession>
<evidence type="ECO:0000313" key="3">
    <source>
        <dbReference type="Proteomes" id="UP000824007"/>
    </source>
</evidence>
<dbReference type="Gene3D" id="1.10.1070.20">
    <property type="match status" value="1"/>
</dbReference>
<evidence type="ECO:0000313" key="2">
    <source>
        <dbReference type="EMBL" id="HIY60602.1"/>
    </source>
</evidence>
<feature type="compositionally biased region" description="Basic and acidic residues" evidence="1">
    <location>
        <begin position="417"/>
        <end position="446"/>
    </location>
</feature>
<dbReference type="Proteomes" id="UP000824007">
    <property type="component" value="Unassembled WGS sequence"/>
</dbReference>